<evidence type="ECO:0000313" key="4">
    <source>
        <dbReference type="EMBL" id="TCV89100.1"/>
    </source>
</evidence>
<proteinExistence type="inferred from homology"/>
<dbReference type="Proteomes" id="UP000295367">
    <property type="component" value="Unassembled WGS sequence"/>
</dbReference>
<dbReference type="CDD" id="cd00254">
    <property type="entry name" value="LT-like"/>
    <property type="match status" value="1"/>
</dbReference>
<evidence type="ECO:0000256" key="1">
    <source>
        <dbReference type="ARBA" id="ARBA00007734"/>
    </source>
</evidence>
<reference evidence="4 5" key="1">
    <citation type="submission" date="2019-03" db="EMBL/GenBank/DDBJ databases">
        <title>Genomic Encyclopedia of Type Strains, Phase IV (KMG-IV): sequencing the most valuable type-strain genomes for metagenomic binning, comparative biology and taxonomic classification.</title>
        <authorList>
            <person name="Goeker M."/>
        </authorList>
    </citation>
    <scope>NUCLEOTIDE SEQUENCE [LARGE SCALE GENOMIC DNA]</scope>
    <source>
        <strain evidence="4 5">DSM 100309</strain>
    </source>
</reference>
<feature type="chain" id="PRO_5021017811" evidence="2">
    <location>
        <begin position="19"/>
        <end position="207"/>
    </location>
</feature>
<dbReference type="Pfam" id="PF01464">
    <property type="entry name" value="SLT"/>
    <property type="match status" value="1"/>
</dbReference>
<dbReference type="AlphaFoldDB" id="A0A4R3YAZ8"/>
<feature type="signal peptide" evidence="2">
    <location>
        <begin position="1"/>
        <end position="18"/>
    </location>
</feature>
<evidence type="ECO:0000313" key="5">
    <source>
        <dbReference type="Proteomes" id="UP000295367"/>
    </source>
</evidence>
<gene>
    <name evidence="4" type="ORF">EDC63_103172</name>
</gene>
<dbReference type="RefSeq" id="WP_189836498.1">
    <property type="nucleotide sequence ID" value="NZ_BHVT01000020.1"/>
</dbReference>
<sequence length="207" mass="23224">MYKIIALLLLALPSAAQAGAQAYEKLDNSAKSTLRKAVGDTSSMRLAFANESDAHAWISEMSQRMQKRIPDEFMRVLFLKTLHYEATRAGLDPQLVLGLTQVESGFKKYAISSAGARGYMQVMPFWLKEIGNKGDNLFDMRTNLRFGCTILRFYLDREKGDLFRALGRYNGSLGKAEYPNMVVGAWRNHWAFQAPSKTAQNTINTPG</sequence>
<evidence type="ECO:0000259" key="3">
    <source>
        <dbReference type="Pfam" id="PF01464"/>
    </source>
</evidence>
<comment type="similarity">
    <text evidence="1">Belongs to the transglycosylase Slt family.</text>
</comment>
<accession>A0A4R3YAZ8</accession>
<dbReference type="Gene3D" id="1.10.530.10">
    <property type="match status" value="1"/>
</dbReference>
<feature type="domain" description="Transglycosylase SLT" evidence="3">
    <location>
        <begin position="85"/>
        <end position="175"/>
    </location>
</feature>
<protein>
    <submittedName>
        <fullName evidence="4">Transglycosylase-like protein with SLT domain</fullName>
    </submittedName>
</protein>
<dbReference type="SUPFAM" id="SSF53955">
    <property type="entry name" value="Lysozyme-like"/>
    <property type="match status" value="1"/>
</dbReference>
<evidence type="ECO:0000256" key="2">
    <source>
        <dbReference type="SAM" id="SignalP"/>
    </source>
</evidence>
<dbReference type="PANTHER" id="PTHR37423">
    <property type="entry name" value="SOLUBLE LYTIC MUREIN TRANSGLYCOSYLASE-RELATED"/>
    <property type="match status" value="1"/>
</dbReference>
<dbReference type="InterPro" id="IPR008258">
    <property type="entry name" value="Transglycosylase_SLT_dom_1"/>
</dbReference>
<dbReference type="InterPro" id="IPR023346">
    <property type="entry name" value="Lysozyme-like_dom_sf"/>
</dbReference>
<comment type="caution">
    <text evidence="4">The sequence shown here is derived from an EMBL/GenBank/DDBJ whole genome shotgun (WGS) entry which is preliminary data.</text>
</comment>
<dbReference type="PANTHER" id="PTHR37423:SF2">
    <property type="entry name" value="MEMBRANE-BOUND LYTIC MUREIN TRANSGLYCOSYLASE C"/>
    <property type="match status" value="1"/>
</dbReference>
<dbReference type="EMBL" id="SMCO01000003">
    <property type="protein sequence ID" value="TCV89100.1"/>
    <property type="molecule type" value="Genomic_DNA"/>
</dbReference>
<keyword evidence="5" id="KW-1185">Reference proteome</keyword>
<keyword evidence="2" id="KW-0732">Signal</keyword>
<name>A0A4R3YAZ8_9PROT</name>
<organism evidence="4 5">
    <name type="scientific">Sulfurirhabdus autotrophica</name>
    <dbReference type="NCBI Taxonomy" id="1706046"/>
    <lineage>
        <taxon>Bacteria</taxon>
        <taxon>Pseudomonadati</taxon>
        <taxon>Pseudomonadota</taxon>
        <taxon>Betaproteobacteria</taxon>
        <taxon>Nitrosomonadales</taxon>
        <taxon>Sulfuricellaceae</taxon>
        <taxon>Sulfurirhabdus</taxon>
    </lineage>
</organism>